<dbReference type="CDD" id="cd00121">
    <property type="entry name" value="MATH"/>
    <property type="match status" value="2"/>
</dbReference>
<accession>A0A835S8K4</accession>
<evidence type="ECO:0000313" key="3">
    <source>
        <dbReference type="Proteomes" id="UP000636800"/>
    </source>
</evidence>
<gene>
    <name evidence="2" type="ORF">HPP92_003548</name>
</gene>
<name>A0A835S8K4_VANPL</name>
<dbReference type="PROSITE" id="PS50144">
    <property type="entry name" value="MATH"/>
    <property type="match status" value="2"/>
</dbReference>
<feature type="domain" description="MATH" evidence="1">
    <location>
        <begin position="223"/>
        <end position="354"/>
    </location>
</feature>
<evidence type="ECO:0000259" key="1">
    <source>
        <dbReference type="PROSITE" id="PS50144"/>
    </source>
</evidence>
<dbReference type="InterPro" id="IPR002083">
    <property type="entry name" value="MATH/TRAF_dom"/>
</dbReference>
<protein>
    <recommendedName>
        <fullName evidence="1">MATH domain-containing protein</fullName>
    </recommendedName>
</protein>
<keyword evidence="3" id="KW-1185">Reference proteome</keyword>
<dbReference type="InterPro" id="IPR008974">
    <property type="entry name" value="TRAF-like"/>
</dbReference>
<evidence type="ECO:0000313" key="2">
    <source>
        <dbReference type="EMBL" id="KAG0498857.1"/>
    </source>
</evidence>
<dbReference type="EMBL" id="JADCNL010000001">
    <property type="protein sequence ID" value="KAG0498857.1"/>
    <property type="molecule type" value="Genomic_DNA"/>
</dbReference>
<dbReference type="Gene3D" id="2.60.210.10">
    <property type="entry name" value="Apoptosis, Tumor Necrosis Factor Receptor Associated Protein 2, Chain A"/>
    <property type="match status" value="2"/>
</dbReference>
<dbReference type="PANTHER" id="PTHR46162">
    <property type="entry name" value="TRAF-LIKE FAMILY PROTEIN"/>
    <property type="match status" value="1"/>
</dbReference>
<dbReference type="SMART" id="SM00061">
    <property type="entry name" value="MATH"/>
    <property type="match status" value="2"/>
</dbReference>
<dbReference type="OrthoDB" id="192608at2759"/>
<dbReference type="PANTHER" id="PTHR46162:SF2">
    <property type="entry name" value="ANKYRIN REPEAT-CONTAINING PROTEIN-RELATED"/>
    <property type="match status" value="1"/>
</dbReference>
<feature type="domain" description="MATH" evidence="1">
    <location>
        <begin position="76"/>
        <end position="203"/>
    </location>
</feature>
<comment type="caution">
    <text evidence="2">The sequence shown here is derived from an EMBL/GenBank/DDBJ whole genome shotgun (WGS) entry which is preliminary data.</text>
</comment>
<organism evidence="2 3">
    <name type="scientific">Vanilla planifolia</name>
    <name type="common">Vanilla</name>
    <dbReference type="NCBI Taxonomy" id="51239"/>
    <lineage>
        <taxon>Eukaryota</taxon>
        <taxon>Viridiplantae</taxon>
        <taxon>Streptophyta</taxon>
        <taxon>Embryophyta</taxon>
        <taxon>Tracheophyta</taxon>
        <taxon>Spermatophyta</taxon>
        <taxon>Magnoliopsida</taxon>
        <taxon>Liliopsida</taxon>
        <taxon>Asparagales</taxon>
        <taxon>Orchidaceae</taxon>
        <taxon>Vanilloideae</taxon>
        <taxon>Vanilleae</taxon>
        <taxon>Vanilla</taxon>
    </lineage>
</organism>
<sequence>MWFSKLLSRRGRKEQNFYPTSLSASASPYPYGENPKMFGGFEPSSSVFQSNGYPVSKKEKLPGYVSDDFNVKDSSAYDFLWTIKSFSKLSASSESKLLTGRFDAKGFLWKMVFYPNGNIVNGQISLYLMLSKAASHPTETVFKISYELFLFDQNTGTTLSHKGENFAQVEDELGLRSFLDLKTFKDSEKGYLVNDSCVLGVKILHVVPIQTPTECLHPVEKVNHEYTWKIENFSKLDKKAVHEKKFTAGDYLWCIAFYPEGDSKSDAKVKGNNVSLYLAYFGPITDTSARKVSAEFTLCIIDQIGGNHKKKTYTEVFKSCHPGWGRKDFILLEDFHDPERGFIVNDTCIIEAKVAVIALVK</sequence>
<dbReference type="Pfam" id="PF22486">
    <property type="entry name" value="MATH_2"/>
    <property type="match status" value="2"/>
</dbReference>
<proteinExistence type="predicted"/>
<dbReference type="AlphaFoldDB" id="A0A835S8K4"/>
<dbReference type="Proteomes" id="UP000636800">
    <property type="component" value="Chromosome 1"/>
</dbReference>
<reference evidence="2 3" key="1">
    <citation type="journal article" date="2020" name="Nat. Food">
        <title>A phased Vanilla planifolia genome enables genetic improvement of flavour and production.</title>
        <authorList>
            <person name="Hasing T."/>
            <person name="Tang H."/>
            <person name="Brym M."/>
            <person name="Khazi F."/>
            <person name="Huang T."/>
            <person name="Chambers A.H."/>
        </authorList>
    </citation>
    <scope>NUCLEOTIDE SEQUENCE [LARGE SCALE GENOMIC DNA]</scope>
    <source>
        <tissue evidence="2">Leaf</tissue>
    </source>
</reference>
<dbReference type="SUPFAM" id="SSF49599">
    <property type="entry name" value="TRAF domain-like"/>
    <property type="match status" value="2"/>
</dbReference>